<dbReference type="GO" id="GO:0000155">
    <property type="term" value="F:phosphorelay sensor kinase activity"/>
    <property type="evidence" value="ECO:0007669"/>
    <property type="project" value="InterPro"/>
</dbReference>
<dbReference type="OrthoDB" id="9781904at2"/>
<dbReference type="GO" id="GO:0016020">
    <property type="term" value="C:membrane"/>
    <property type="evidence" value="ECO:0007669"/>
    <property type="project" value="InterPro"/>
</dbReference>
<evidence type="ECO:0000256" key="10">
    <source>
        <dbReference type="ARBA" id="ARBA00022777"/>
    </source>
</evidence>
<evidence type="ECO:0000256" key="6">
    <source>
        <dbReference type="ARBA" id="ARBA00022485"/>
    </source>
</evidence>
<gene>
    <name evidence="18" type="ORF">SAMN02746019_00017060</name>
</gene>
<proteinExistence type="predicted"/>
<dbReference type="SUPFAM" id="SSF55874">
    <property type="entry name" value="ATPase domain of HSP90 chaperone/DNA topoisomerase II/histidine kinase"/>
    <property type="match status" value="1"/>
</dbReference>
<dbReference type="SMART" id="SM00387">
    <property type="entry name" value="HATPase_c"/>
    <property type="match status" value="1"/>
</dbReference>
<feature type="transmembrane region" description="Helical" evidence="16">
    <location>
        <begin position="152"/>
        <end position="169"/>
    </location>
</feature>
<dbReference type="AlphaFoldDB" id="A0A212RKN3"/>
<dbReference type="Pfam" id="PF07730">
    <property type="entry name" value="HisKA_3"/>
    <property type="match status" value="1"/>
</dbReference>
<evidence type="ECO:0000313" key="19">
    <source>
        <dbReference type="Proteomes" id="UP000197025"/>
    </source>
</evidence>
<dbReference type="EMBL" id="FYEK01000066">
    <property type="protein sequence ID" value="SNB73057.1"/>
    <property type="molecule type" value="Genomic_DNA"/>
</dbReference>
<dbReference type="GO" id="GO:0005737">
    <property type="term" value="C:cytoplasm"/>
    <property type="evidence" value="ECO:0007669"/>
    <property type="project" value="UniProtKB-SubCell"/>
</dbReference>
<keyword evidence="12" id="KW-0902">Two-component regulatory system</keyword>
<evidence type="ECO:0000256" key="8">
    <source>
        <dbReference type="ARBA" id="ARBA00022679"/>
    </source>
</evidence>
<name>A0A212RKN3_9CHLR</name>
<feature type="transmembrane region" description="Helical" evidence="16">
    <location>
        <begin position="232"/>
        <end position="249"/>
    </location>
</feature>
<comment type="catalytic activity">
    <reaction evidence="1">
        <text>ATP + protein L-histidine = ADP + protein N-phospho-L-histidine.</text>
        <dbReference type="EC" id="2.7.13.3"/>
    </reaction>
</comment>
<dbReference type="GO" id="GO:0051539">
    <property type="term" value="F:4 iron, 4 sulfur cluster binding"/>
    <property type="evidence" value="ECO:0007669"/>
    <property type="project" value="UniProtKB-KW"/>
</dbReference>
<sequence>MREALQAFFETNRIIVYSVYGQVFFTTGVILAIQSLRHSRLRLAQALPWLALFGVLHGLHEWGDVFIPIQATYLPSFLVQLLHIAQVFLLALSFLCLFQFGISTLGPLPPRWRWAFWVPTGVFLIWLLGPFYVGLTVIPEIEAWHRVAGATARYSLGLPGGLIAAYGLRLHAHRHIAPLELPHILRTLRVAGLAMAGYGIAGGLFGPVVPFFPGNLLNEMTVFQTVGIPMPVWRSLLGLILLIALLRALEVFQVEVDRRIEEVERANILTLERERIGRELHDRVLQQIYAAGLLVEAVREHCGWNPKVGPLLEEMLLALNRAIEDVRLYIATLHGMSQPGHLRTLLEEMARDPRFRSMLDVEVRLDIPDLLLEPEQAAHLAAILSEAFSNVLRHARARRVVLEAQVKDDRLRIGVRDDGVGMRPDHPVGMGLRTMQERARLLGGVLRIESAPGQGTTVWLELPMAEKGRRLDEAPAPADRG</sequence>
<evidence type="ECO:0000256" key="9">
    <source>
        <dbReference type="ARBA" id="ARBA00022723"/>
    </source>
</evidence>
<keyword evidence="9" id="KW-0479">Metal-binding</keyword>
<evidence type="ECO:0000259" key="17">
    <source>
        <dbReference type="PROSITE" id="PS50109"/>
    </source>
</evidence>
<dbReference type="Gene3D" id="1.20.5.1930">
    <property type="match status" value="1"/>
</dbReference>
<keyword evidence="16" id="KW-1133">Transmembrane helix</keyword>
<organism evidence="18 19">
    <name type="scientific">Thermoflexus hugenholtzii JAD2</name>
    <dbReference type="NCBI Taxonomy" id="877466"/>
    <lineage>
        <taxon>Bacteria</taxon>
        <taxon>Bacillati</taxon>
        <taxon>Chloroflexota</taxon>
        <taxon>Thermoflexia</taxon>
        <taxon>Thermoflexales</taxon>
        <taxon>Thermoflexaceae</taxon>
        <taxon>Thermoflexus</taxon>
    </lineage>
</organism>
<feature type="domain" description="Histidine kinase" evidence="17">
    <location>
        <begin position="380"/>
        <end position="466"/>
    </location>
</feature>
<reference evidence="19" key="1">
    <citation type="submission" date="2017-06" db="EMBL/GenBank/DDBJ databases">
        <authorList>
            <person name="Varghese N."/>
            <person name="Submissions S."/>
        </authorList>
    </citation>
    <scope>NUCLEOTIDE SEQUENCE [LARGE SCALE GENOMIC DNA]</scope>
    <source>
        <strain evidence="19">JAD2</strain>
    </source>
</reference>
<feature type="transmembrane region" description="Helical" evidence="16">
    <location>
        <begin position="190"/>
        <end position="212"/>
    </location>
</feature>
<dbReference type="GO" id="GO:0046983">
    <property type="term" value="F:protein dimerization activity"/>
    <property type="evidence" value="ECO:0007669"/>
    <property type="project" value="InterPro"/>
</dbReference>
<feature type="transmembrane region" description="Helical" evidence="16">
    <location>
        <begin position="114"/>
        <end position="132"/>
    </location>
</feature>
<keyword evidence="8" id="KW-0808">Transferase</keyword>
<dbReference type="InterPro" id="IPR004358">
    <property type="entry name" value="Sig_transdc_His_kin-like_C"/>
</dbReference>
<dbReference type="Gene3D" id="3.30.565.10">
    <property type="entry name" value="Histidine kinase-like ATPase, C-terminal domain"/>
    <property type="match status" value="1"/>
</dbReference>
<dbReference type="Proteomes" id="UP000197025">
    <property type="component" value="Unassembled WGS sequence"/>
</dbReference>
<evidence type="ECO:0000256" key="13">
    <source>
        <dbReference type="ARBA" id="ARBA00023014"/>
    </source>
</evidence>
<dbReference type="InterPro" id="IPR036890">
    <property type="entry name" value="HATPase_C_sf"/>
</dbReference>
<keyword evidence="6" id="KW-0004">4Fe-4S</keyword>
<evidence type="ECO:0000256" key="2">
    <source>
        <dbReference type="ARBA" id="ARBA00001966"/>
    </source>
</evidence>
<dbReference type="InterPro" id="IPR011712">
    <property type="entry name" value="Sig_transdc_His_kin_sub3_dim/P"/>
</dbReference>
<dbReference type="EC" id="2.7.13.3" evidence="4"/>
<evidence type="ECO:0000256" key="4">
    <source>
        <dbReference type="ARBA" id="ARBA00012438"/>
    </source>
</evidence>
<dbReference type="GO" id="GO:0046872">
    <property type="term" value="F:metal ion binding"/>
    <property type="evidence" value="ECO:0007669"/>
    <property type="project" value="UniProtKB-KW"/>
</dbReference>
<dbReference type="PRINTS" id="PR00344">
    <property type="entry name" value="BCTRLSENSOR"/>
</dbReference>
<feature type="transmembrane region" description="Helical" evidence="16">
    <location>
        <begin position="14"/>
        <end position="36"/>
    </location>
</feature>
<evidence type="ECO:0000256" key="16">
    <source>
        <dbReference type="SAM" id="Phobius"/>
    </source>
</evidence>
<evidence type="ECO:0000256" key="15">
    <source>
        <dbReference type="ARBA" id="ARBA00030800"/>
    </source>
</evidence>
<evidence type="ECO:0000256" key="5">
    <source>
        <dbReference type="ARBA" id="ARBA00017322"/>
    </source>
</evidence>
<evidence type="ECO:0000256" key="3">
    <source>
        <dbReference type="ARBA" id="ARBA00004496"/>
    </source>
</evidence>
<evidence type="ECO:0000313" key="18">
    <source>
        <dbReference type="EMBL" id="SNB73057.1"/>
    </source>
</evidence>
<dbReference type="RefSeq" id="WP_088572142.1">
    <property type="nucleotide sequence ID" value="NZ_FYEK01000066.1"/>
</dbReference>
<accession>A0A212RKN3</accession>
<dbReference type="InterPro" id="IPR005467">
    <property type="entry name" value="His_kinase_dom"/>
</dbReference>
<dbReference type="InterPro" id="IPR003594">
    <property type="entry name" value="HATPase_dom"/>
</dbReference>
<comment type="cofactor">
    <cofactor evidence="2">
        <name>[4Fe-4S] cluster</name>
        <dbReference type="ChEBI" id="CHEBI:49883"/>
    </cofactor>
</comment>
<evidence type="ECO:0000256" key="11">
    <source>
        <dbReference type="ARBA" id="ARBA00023004"/>
    </source>
</evidence>
<keyword evidence="13" id="KW-0411">Iron-sulfur</keyword>
<dbReference type="Pfam" id="PF02518">
    <property type="entry name" value="HATPase_c"/>
    <property type="match status" value="1"/>
</dbReference>
<dbReference type="PANTHER" id="PTHR24421">
    <property type="entry name" value="NITRATE/NITRITE SENSOR PROTEIN NARX-RELATED"/>
    <property type="match status" value="1"/>
</dbReference>
<comment type="function">
    <text evidence="14">Member of the two-component regulatory system NreB/NreC involved in the control of dissimilatory nitrate/nitrite reduction in response to oxygen. NreB functions as a direct oxygen sensor histidine kinase which is autophosphorylated, in the absence of oxygen, probably at the conserved histidine residue, and transfers its phosphate group probably to a conserved aspartate residue of NreC. NreB/NreC activates the expression of the nitrate (narGHJI) and nitrite (nir) reductase operons, as well as the putative nitrate transporter gene narT.</text>
</comment>
<dbReference type="PROSITE" id="PS50109">
    <property type="entry name" value="HIS_KIN"/>
    <property type="match status" value="1"/>
</dbReference>
<comment type="subcellular location">
    <subcellularLocation>
        <location evidence="3">Cytoplasm</location>
    </subcellularLocation>
</comment>
<evidence type="ECO:0000256" key="1">
    <source>
        <dbReference type="ARBA" id="ARBA00000085"/>
    </source>
</evidence>
<keyword evidence="10 18" id="KW-0418">Kinase</keyword>
<dbReference type="InParanoid" id="A0A212RKN3"/>
<keyword evidence="16" id="KW-0472">Membrane</keyword>
<protein>
    <recommendedName>
        <fullName evidence="5">Oxygen sensor histidine kinase NreB</fullName>
        <ecNumber evidence="4">2.7.13.3</ecNumber>
    </recommendedName>
    <alternativeName>
        <fullName evidence="15">Nitrogen regulation protein B</fullName>
    </alternativeName>
</protein>
<dbReference type="InterPro" id="IPR050482">
    <property type="entry name" value="Sensor_HK_TwoCompSys"/>
</dbReference>
<feature type="transmembrane region" description="Helical" evidence="16">
    <location>
        <begin position="80"/>
        <end position="102"/>
    </location>
</feature>
<keyword evidence="11" id="KW-0408">Iron</keyword>
<keyword evidence="7" id="KW-0963">Cytoplasm</keyword>
<dbReference type="CDD" id="cd16917">
    <property type="entry name" value="HATPase_UhpB-NarQ-NarX-like"/>
    <property type="match status" value="1"/>
</dbReference>
<evidence type="ECO:0000256" key="12">
    <source>
        <dbReference type="ARBA" id="ARBA00023012"/>
    </source>
</evidence>
<evidence type="ECO:0000256" key="7">
    <source>
        <dbReference type="ARBA" id="ARBA00022490"/>
    </source>
</evidence>
<keyword evidence="19" id="KW-1185">Reference proteome</keyword>
<keyword evidence="16" id="KW-0812">Transmembrane</keyword>
<evidence type="ECO:0000256" key="14">
    <source>
        <dbReference type="ARBA" id="ARBA00024827"/>
    </source>
</evidence>